<organism evidence="2">
    <name type="scientific">Lutzomyia longipalpis</name>
    <name type="common">Sand fly</name>
    <dbReference type="NCBI Taxonomy" id="7200"/>
    <lineage>
        <taxon>Eukaryota</taxon>
        <taxon>Metazoa</taxon>
        <taxon>Ecdysozoa</taxon>
        <taxon>Arthropoda</taxon>
        <taxon>Hexapoda</taxon>
        <taxon>Insecta</taxon>
        <taxon>Pterygota</taxon>
        <taxon>Neoptera</taxon>
        <taxon>Endopterygota</taxon>
        <taxon>Diptera</taxon>
        <taxon>Nematocera</taxon>
        <taxon>Psychodoidea</taxon>
        <taxon>Psychodidae</taxon>
        <taxon>Lutzomyia</taxon>
        <taxon>Lutzomyia</taxon>
    </lineage>
</organism>
<feature type="transmembrane region" description="Helical" evidence="1">
    <location>
        <begin position="6"/>
        <end position="24"/>
    </location>
</feature>
<reference evidence="2" key="1">
    <citation type="journal article" date="2020" name="BMC">
        <title>Leishmania infection induces a limited differential gene expression in the sand fly midgut.</title>
        <authorList>
            <person name="Coutinho-Abreu I.V."/>
            <person name="Serafim T.D."/>
            <person name="Meneses C."/>
            <person name="Kamhawi S."/>
            <person name="Oliveira F."/>
            <person name="Valenzuela J.G."/>
        </authorList>
    </citation>
    <scope>NUCLEOTIDE SEQUENCE</scope>
    <source>
        <strain evidence="2">Jacobina</strain>
        <tissue evidence="2">Midgut</tissue>
    </source>
</reference>
<protein>
    <submittedName>
        <fullName evidence="2">Uncharacterized protein</fullName>
    </submittedName>
</protein>
<keyword evidence="1" id="KW-0472">Membrane</keyword>
<feature type="transmembrane region" description="Helical" evidence="1">
    <location>
        <begin position="36"/>
        <end position="57"/>
    </location>
</feature>
<evidence type="ECO:0000313" key="2">
    <source>
        <dbReference type="EMBL" id="MBC1180498.1"/>
    </source>
</evidence>
<keyword evidence="1" id="KW-0812">Transmembrane</keyword>
<proteinExistence type="predicted"/>
<name>A0A7G3B850_LUTLO</name>
<keyword evidence="1" id="KW-1133">Transmembrane helix</keyword>
<dbReference type="EMBL" id="GITU01011795">
    <property type="protein sequence ID" value="MBC1180498.1"/>
    <property type="molecule type" value="Transcribed_RNA"/>
</dbReference>
<sequence>MIILLQIYFTIFSYFLTILLKSKFCKKNSFADICEILTDAVIRQIVCGVILLTFAAVNLQKIAENLIIFS</sequence>
<accession>A0A7G3B850</accession>
<evidence type="ECO:0000256" key="1">
    <source>
        <dbReference type="SAM" id="Phobius"/>
    </source>
</evidence>
<dbReference type="AlphaFoldDB" id="A0A7G3B850"/>